<dbReference type="HOGENOM" id="CLU_054933_0_0_9"/>
<dbReference type="KEGG" id="jeo:JMA_39550"/>
<dbReference type="Gene3D" id="2.160.10.10">
    <property type="entry name" value="Hexapeptide repeat proteins"/>
    <property type="match status" value="1"/>
</dbReference>
<dbReference type="EMBL" id="CP009417">
    <property type="protein sequence ID" value="AJD93273.1"/>
    <property type="molecule type" value="Genomic_DNA"/>
</dbReference>
<keyword evidence="2" id="KW-1185">Reference proteome</keyword>
<proteinExistence type="predicted"/>
<geneLocation type="plasmid" evidence="2"/>
<evidence type="ECO:0000313" key="2">
    <source>
        <dbReference type="Proteomes" id="UP000031449"/>
    </source>
</evidence>
<organism evidence="1 2">
    <name type="scientific">Jeotgalibacillus malaysiensis</name>
    <dbReference type="NCBI Taxonomy" id="1508404"/>
    <lineage>
        <taxon>Bacteria</taxon>
        <taxon>Bacillati</taxon>
        <taxon>Bacillota</taxon>
        <taxon>Bacilli</taxon>
        <taxon>Bacillales</taxon>
        <taxon>Caryophanaceae</taxon>
        <taxon>Jeotgalibacillus</taxon>
    </lineage>
</organism>
<keyword evidence="1" id="KW-0614">Plasmid</keyword>
<dbReference type="Proteomes" id="UP000031449">
    <property type="component" value="Plasmid unnamed"/>
</dbReference>
<sequence>MKYRLTDESREVTKKSTGEKITVYQIESIETPYMRAFDRRKNVKGGWVQSEENLSQYGSCWICPKTVVIENARVEGDATISNSHIGGDVVVTGSATVQKSVLMGSGSIHGENLLRGVGLTEGSSMYINGENRLENVRVEGMLVISHSGLSVNKCSFFGENKLFSNGKLENSEFKNLVMDCTELDIQDSKLSSEEPGHLYHKVKMKHVKLSTEKLLLNRKIELEYVYGFNLKSFIAKRFATVRGTFFGEGSDILFTEDTEPKTYMYSEQLSEARVRGERNLELEQDNPLAYSIRCMAGFMEIGKGHWQGNLIISGNWIMENVSIQASGNEIIGGEHHMHELENVFIKDFASIDFSGCKTGQTLKKAKLMDDMKIMEGSVST</sequence>
<dbReference type="InterPro" id="IPR011004">
    <property type="entry name" value="Trimer_LpxA-like_sf"/>
</dbReference>
<dbReference type="SUPFAM" id="SSF51161">
    <property type="entry name" value="Trimeric LpxA-like enzymes"/>
    <property type="match status" value="1"/>
</dbReference>
<dbReference type="BioCyc" id="JESP1508404:G14D9-13239-MONOMER"/>
<protein>
    <submittedName>
        <fullName evidence="1">Uncharacterized protein</fullName>
    </submittedName>
</protein>
<reference evidence="1 2" key="1">
    <citation type="submission" date="2014-08" db="EMBL/GenBank/DDBJ databases">
        <title>Complete genome of a marine bacteria Jeotgalibacillus malaysiensis.</title>
        <authorList>
            <person name="Yaakop A.S."/>
            <person name="Chan K.-G."/>
            <person name="Goh K.M."/>
        </authorList>
    </citation>
    <scope>NUCLEOTIDE SEQUENCE [LARGE SCALE GENOMIC DNA]</scope>
    <source>
        <strain evidence="1 2">D5</strain>
        <plasmid evidence="2">Plasmid</plasmid>
    </source>
</reference>
<accession>A0A0B5AXI9</accession>
<evidence type="ECO:0000313" key="1">
    <source>
        <dbReference type="EMBL" id="AJD93273.1"/>
    </source>
</evidence>
<gene>
    <name evidence="1" type="ORF">JMA_39550</name>
</gene>
<name>A0A0B5AXI9_9BACL</name>
<dbReference type="OrthoDB" id="2241963at2"/>
<dbReference type="AlphaFoldDB" id="A0A0B5AXI9"/>